<organism evidence="2 3">
    <name type="scientific">Vespula maculifrons</name>
    <name type="common">Eastern yellow jacket</name>
    <name type="synonym">Wasp</name>
    <dbReference type="NCBI Taxonomy" id="7453"/>
    <lineage>
        <taxon>Eukaryota</taxon>
        <taxon>Metazoa</taxon>
        <taxon>Ecdysozoa</taxon>
        <taxon>Arthropoda</taxon>
        <taxon>Hexapoda</taxon>
        <taxon>Insecta</taxon>
        <taxon>Pterygota</taxon>
        <taxon>Neoptera</taxon>
        <taxon>Endopterygota</taxon>
        <taxon>Hymenoptera</taxon>
        <taxon>Apocrita</taxon>
        <taxon>Aculeata</taxon>
        <taxon>Vespoidea</taxon>
        <taxon>Vespidae</taxon>
        <taxon>Vespinae</taxon>
        <taxon>Vespula</taxon>
    </lineage>
</organism>
<gene>
    <name evidence="2" type="ORF">V1477_009441</name>
</gene>
<feature type="region of interest" description="Disordered" evidence="1">
    <location>
        <begin position="1"/>
        <end position="28"/>
    </location>
</feature>
<proteinExistence type="predicted"/>
<accession>A0ABD2C9X2</accession>
<comment type="caution">
    <text evidence="2">The sequence shown here is derived from an EMBL/GenBank/DDBJ whole genome shotgun (WGS) entry which is preliminary data.</text>
</comment>
<evidence type="ECO:0000313" key="2">
    <source>
        <dbReference type="EMBL" id="KAL2741812.1"/>
    </source>
</evidence>
<sequence>MVGHVVKDKERKREEKETRGDGRSATNVSEVFRGEFSKRVVADDDGVGNAAAPAVGDGGSSDIDEERCWDSVCVADSPNTPYYFHLS</sequence>
<name>A0ABD2C9X2_VESMC</name>
<evidence type="ECO:0000313" key="3">
    <source>
        <dbReference type="Proteomes" id="UP001607303"/>
    </source>
</evidence>
<keyword evidence="3" id="KW-1185">Reference proteome</keyword>
<dbReference type="Proteomes" id="UP001607303">
    <property type="component" value="Unassembled WGS sequence"/>
</dbReference>
<evidence type="ECO:0000256" key="1">
    <source>
        <dbReference type="SAM" id="MobiDB-lite"/>
    </source>
</evidence>
<reference evidence="2 3" key="1">
    <citation type="journal article" date="2024" name="Ann. Entomol. Soc. Am.">
        <title>Genomic analyses of the southern and eastern yellowjacket wasps (Hymenoptera: Vespidae) reveal evolutionary signatures of social life.</title>
        <authorList>
            <person name="Catto M.A."/>
            <person name="Caine P.B."/>
            <person name="Orr S.E."/>
            <person name="Hunt B.G."/>
            <person name="Goodisman M.A.D."/>
        </authorList>
    </citation>
    <scope>NUCLEOTIDE SEQUENCE [LARGE SCALE GENOMIC DNA]</scope>
    <source>
        <strain evidence="2">232</strain>
        <tissue evidence="2">Head and thorax</tissue>
    </source>
</reference>
<protein>
    <submittedName>
        <fullName evidence="2">Uncharacterized protein</fullName>
    </submittedName>
</protein>
<feature type="compositionally biased region" description="Basic and acidic residues" evidence="1">
    <location>
        <begin position="1"/>
        <end position="22"/>
    </location>
</feature>
<dbReference type="AlphaFoldDB" id="A0ABD2C9X2"/>
<dbReference type="EMBL" id="JAYRBN010000058">
    <property type="protein sequence ID" value="KAL2741812.1"/>
    <property type="molecule type" value="Genomic_DNA"/>
</dbReference>